<dbReference type="Proteomes" id="UP000295023">
    <property type="component" value="Unassembled WGS sequence"/>
</dbReference>
<evidence type="ECO:0000313" key="3">
    <source>
        <dbReference type="Proteomes" id="UP000295023"/>
    </source>
</evidence>
<dbReference type="Pfam" id="PF01724">
    <property type="entry name" value="DUF29"/>
    <property type="match status" value="1"/>
</dbReference>
<evidence type="ECO:0000313" key="2">
    <source>
        <dbReference type="EMBL" id="TCZ62929.1"/>
    </source>
</evidence>
<keyword evidence="3" id="KW-1185">Reference proteome</keyword>
<dbReference type="PANTHER" id="PTHR34235">
    <property type="entry name" value="SLR1203 PROTEIN-RELATED"/>
    <property type="match status" value="1"/>
</dbReference>
<dbReference type="InterPro" id="IPR002636">
    <property type="entry name" value="DUF29"/>
</dbReference>
<evidence type="ECO:0000256" key="1">
    <source>
        <dbReference type="SAM" id="MobiDB-lite"/>
    </source>
</evidence>
<accession>A0A4R4DRG5</accession>
<organism evidence="2 3">
    <name type="scientific">Roseicella aquatilis</name>
    <dbReference type="NCBI Taxonomy" id="2527868"/>
    <lineage>
        <taxon>Bacteria</taxon>
        <taxon>Pseudomonadati</taxon>
        <taxon>Pseudomonadota</taxon>
        <taxon>Alphaproteobacteria</taxon>
        <taxon>Acetobacterales</taxon>
        <taxon>Roseomonadaceae</taxon>
        <taxon>Roseicella</taxon>
    </lineage>
</organism>
<proteinExistence type="predicted"/>
<sequence length="186" mass="20509">MRRRPCHAGGRPATGRGNRGGGSLLFRAEVPMPDDLYDRDILAWSIAQAERLRRVAAGERVNDVDWANVIEEIESVGRSEARSVDSLLTMALVHALKVVAWPDHAAARKWRNEIAAFLVGAERRFSPSMAQHLDVQDIYAAARRQVLDLDMGRPPQPLPDSTDLTLADLLDESLGADTLIARLKPA</sequence>
<reference evidence="2 3" key="1">
    <citation type="submission" date="2019-03" db="EMBL/GenBank/DDBJ databases">
        <title>Paracraurococcus aquatilis NE82 genome sequence.</title>
        <authorList>
            <person name="Zhao Y."/>
            <person name="Du Z."/>
        </authorList>
    </citation>
    <scope>NUCLEOTIDE SEQUENCE [LARGE SCALE GENOMIC DNA]</scope>
    <source>
        <strain evidence="2 3">NE82</strain>
    </source>
</reference>
<dbReference type="OrthoDB" id="425753at2"/>
<name>A0A4R4DRG5_9PROT</name>
<dbReference type="Gene3D" id="1.20.1220.20">
    <property type="entry name" value="Uncharcterised protein PF01724"/>
    <property type="match status" value="1"/>
</dbReference>
<feature type="region of interest" description="Disordered" evidence="1">
    <location>
        <begin position="1"/>
        <end position="22"/>
    </location>
</feature>
<dbReference type="EMBL" id="SKBM01000009">
    <property type="protein sequence ID" value="TCZ62929.1"/>
    <property type="molecule type" value="Genomic_DNA"/>
</dbReference>
<comment type="caution">
    <text evidence="2">The sequence shown here is derived from an EMBL/GenBank/DDBJ whole genome shotgun (WGS) entry which is preliminary data.</text>
</comment>
<gene>
    <name evidence="2" type="ORF">EXY23_11110</name>
</gene>
<dbReference type="AlphaFoldDB" id="A0A4R4DRG5"/>
<protein>
    <submittedName>
        <fullName evidence="2">DUF29 domain-containing protein</fullName>
    </submittedName>
</protein>